<evidence type="ECO:0000313" key="3">
    <source>
        <dbReference type="Proteomes" id="UP000271098"/>
    </source>
</evidence>
<dbReference type="AlphaFoldDB" id="A0A183EKI9"/>
<feature type="compositionally biased region" description="Acidic residues" evidence="1">
    <location>
        <begin position="1"/>
        <end position="11"/>
    </location>
</feature>
<sequence>ESYSEDSESDEPNSVGASNKKRKKQKNATLQTASIARSYIPESSSRIKVSDGVKRFKFKRANPESNAPTPRDLVQYQEVVDQANLVFSALQRKEPLCKRLLEFEHHPNNLNCVPSCDFDENLSALLEKRSIPVVLPFCGDDEQQPSASAECCTNVDDAQKLHLGNPKQRLPVFQPKMLHYKTKKLTLLLEEQEINEVGCVAYCGGPISTIESCPRKLEDGRECVAVSVFHDEEYLVPKNQNSQHDYIQFWLYENEHKR</sequence>
<dbReference type="EMBL" id="UYRT01092699">
    <property type="protein sequence ID" value="VDN38319.1"/>
    <property type="molecule type" value="Genomic_DNA"/>
</dbReference>
<gene>
    <name evidence="2" type="ORF">GPUH_LOCUS21479</name>
</gene>
<evidence type="ECO:0000256" key="1">
    <source>
        <dbReference type="SAM" id="MobiDB-lite"/>
    </source>
</evidence>
<dbReference type="OrthoDB" id="3535323at2759"/>
<reference evidence="4" key="1">
    <citation type="submission" date="2016-06" db="UniProtKB">
        <authorList>
            <consortium name="WormBaseParasite"/>
        </authorList>
    </citation>
    <scope>IDENTIFICATION</scope>
</reference>
<proteinExistence type="predicted"/>
<keyword evidence="3" id="KW-1185">Reference proteome</keyword>
<evidence type="ECO:0000313" key="2">
    <source>
        <dbReference type="EMBL" id="VDN38319.1"/>
    </source>
</evidence>
<feature type="region of interest" description="Disordered" evidence="1">
    <location>
        <begin position="1"/>
        <end position="29"/>
    </location>
</feature>
<accession>A0A183EKI9</accession>
<reference evidence="2 3" key="2">
    <citation type="submission" date="2018-11" db="EMBL/GenBank/DDBJ databases">
        <authorList>
            <consortium name="Pathogen Informatics"/>
        </authorList>
    </citation>
    <scope>NUCLEOTIDE SEQUENCE [LARGE SCALE GENOMIC DNA]</scope>
</reference>
<name>A0A183EKI9_9BILA</name>
<dbReference type="Proteomes" id="UP000271098">
    <property type="component" value="Unassembled WGS sequence"/>
</dbReference>
<dbReference type="WBParaSite" id="GPUH_0002150701-mRNA-1">
    <property type="protein sequence ID" value="GPUH_0002150701-mRNA-1"/>
    <property type="gene ID" value="GPUH_0002150701"/>
</dbReference>
<evidence type="ECO:0000313" key="4">
    <source>
        <dbReference type="WBParaSite" id="GPUH_0002150701-mRNA-1"/>
    </source>
</evidence>
<protein>
    <submittedName>
        <fullName evidence="4">SET domain-containing protein</fullName>
    </submittedName>
</protein>
<organism evidence="4">
    <name type="scientific">Gongylonema pulchrum</name>
    <dbReference type="NCBI Taxonomy" id="637853"/>
    <lineage>
        <taxon>Eukaryota</taxon>
        <taxon>Metazoa</taxon>
        <taxon>Ecdysozoa</taxon>
        <taxon>Nematoda</taxon>
        <taxon>Chromadorea</taxon>
        <taxon>Rhabditida</taxon>
        <taxon>Spirurina</taxon>
        <taxon>Spiruromorpha</taxon>
        <taxon>Spiruroidea</taxon>
        <taxon>Gongylonematidae</taxon>
        <taxon>Gongylonema</taxon>
    </lineage>
</organism>